<gene>
    <name evidence="1" type="ORF">UFOPK3662_01992</name>
</gene>
<dbReference type="Pfam" id="PF18959">
    <property type="entry name" value="DUF5701"/>
    <property type="match status" value="1"/>
</dbReference>
<organism evidence="1">
    <name type="scientific">freshwater metagenome</name>
    <dbReference type="NCBI Taxonomy" id="449393"/>
    <lineage>
        <taxon>unclassified sequences</taxon>
        <taxon>metagenomes</taxon>
        <taxon>ecological metagenomes</taxon>
    </lineage>
</organism>
<dbReference type="AlphaFoldDB" id="A0A6J7JFF4"/>
<accession>A0A6J7JFF4</accession>
<proteinExistence type="predicted"/>
<protein>
    <submittedName>
        <fullName evidence="1">Unannotated protein</fullName>
    </submittedName>
</protein>
<evidence type="ECO:0000313" key="1">
    <source>
        <dbReference type="EMBL" id="CAB4942198.1"/>
    </source>
</evidence>
<dbReference type="EMBL" id="CAFBMW010000015">
    <property type="protein sequence ID" value="CAB4942198.1"/>
    <property type="molecule type" value="Genomic_DNA"/>
</dbReference>
<dbReference type="InterPro" id="IPR043755">
    <property type="entry name" value="DUF5701"/>
</dbReference>
<sequence>MLPSPTVQAERLISLGVHEHAGIAADQLRAAAATSPDGLLVTSAPPSALASLMTRGARTGFVVEDMTDVDSFDATDAAPLPPAPYVVSGLDRGDEHANRSPDECLPEILAAGRSPLTLVEGIHWVLQDPDVLERNRCFMTIGSRLRKANGSYDARTPALWISNGTGRDGRDRKDAPKVGWCWWGNRHTWLGIASCSGRTPVD</sequence>
<name>A0A6J7JFF4_9ZZZZ</name>
<reference evidence="1" key="1">
    <citation type="submission" date="2020-05" db="EMBL/GenBank/DDBJ databases">
        <authorList>
            <person name="Chiriac C."/>
            <person name="Salcher M."/>
            <person name="Ghai R."/>
            <person name="Kavagutti S V."/>
        </authorList>
    </citation>
    <scope>NUCLEOTIDE SEQUENCE</scope>
</reference>